<name>A0A196SG15_BLAHN</name>
<dbReference type="OrthoDB" id="197193at2759"/>
<protein>
    <submittedName>
        <fullName evidence="3">Uncharacterized protein</fullName>
    </submittedName>
</protein>
<sequence>MLIQELIYYRLDGNSDFTSCSFRELQDFNATCLDTLFSKRGEHAWFSQLSHIVLVLFGLLTCIPFFTIDDLYSSHEGTGLMRNLLIGGLVLECMKSAFNSGIRSAAGGTAHIFRPNPDKRINPYICMQIAYMLLESCFTWVTFLRDTILAVGVYMACVFDQEDEVIGKTWRTCGFTAAAVGVITSVCEFLKVINYRTFDNLSNFTYVIFFILYNLWIYYYGMHCATLGSAEDKKMLGDDSSASEISDGDIATEEPAVIPAEAPKKKRHHKERKEESDDDV</sequence>
<dbReference type="EMBL" id="LXWW01000159">
    <property type="protein sequence ID" value="OAO15261.1"/>
    <property type="molecule type" value="Genomic_DNA"/>
</dbReference>
<evidence type="ECO:0000313" key="3">
    <source>
        <dbReference type="EMBL" id="OAO15261.1"/>
    </source>
</evidence>
<keyword evidence="4" id="KW-1185">Reference proteome</keyword>
<feature type="transmembrane region" description="Helical" evidence="2">
    <location>
        <begin position="204"/>
        <end position="221"/>
    </location>
</feature>
<evidence type="ECO:0000313" key="4">
    <source>
        <dbReference type="Proteomes" id="UP000078348"/>
    </source>
</evidence>
<keyword evidence="2" id="KW-0472">Membrane</keyword>
<keyword evidence="2" id="KW-1133">Transmembrane helix</keyword>
<evidence type="ECO:0000256" key="1">
    <source>
        <dbReference type="SAM" id="MobiDB-lite"/>
    </source>
</evidence>
<gene>
    <name evidence="3" type="ORF">AV274_3040</name>
</gene>
<feature type="region of interest" description="Disordered" evidence="1">
    <location>
        <begin position="235"/>
        <end position="280"/>
    </location>
</feature>
<keyword evidence="2" id="KW-0812">Transmembrane</keyword>
<reference evidence="3 4" key="1">
    <citation type="submission" date="2016-05" db="EMBL/GenBank/DDBJ databases">
        <title>Nuclear genome of Blastocystis sp. subtype 1 NandII.</title>
        <authorList>
            <person name="Gentekaki E."/>
            <person name="Curtis B."/>
            <person name="Stairs C."/>
            <person name="Eme L."/>
            <person name="Herman E."/>
            <person name="Klimes V."/>
            <person name="Arias M.C."/>
            <person name="Elias M."/>
            <person name="Hilliou F."/>
            <person name="Klute M."/>
            <person name="Malik S.-B."/>
            <person name="Pightling A."/>
            <person name="Rachubinski R."/>
            <person name="Salas D."/>
            <person name="Schlacht A."/>
            <person name="Suga H."/>
            <person name="Archibald J."/>
            <person name="Ball S.G."/>
            <person name="Clark G."/>
            <person name="Dacks J."/>
            <person name="Van Der Giezen M."/>
            <person name="Tsaousis A."/>
            <person name="Roger A."/>
        </authorList>
    </citation>
    <scope>NUCLEOTIDE SEQUENCE [LARGE SCALE GENOMIC DNA]</scope>
    <source>
        <strain evidence="4">ATCC 50177 / NandII</strain>
    </source>
</reference>
<feature type="transmembrane region" description="Helical" evidence="2">
    <location>
        <begin position="174"/>
        <end position="192"/>
    </location>
</feature>
<dbReference type="Proteomes" id="UP000078348">
    <property type="component" value="Unassembled WGS sequence"/>
</dbReference>
<feature type="transmembrane region" description="Helical" evidence="2">
    <location>
        <begin position="49"/>
        <end position="68"/>
    </location>
</feature>
<accession>A0A196SG15</accession>
<dbReference type="AlphaFoldDB" id="A0A196SG15"/>
<feature type="transmembrane region" description="Helical" evidence="2">
    <location>
        <begin position="129"/>
        <end position="154"/>
    </location>
</feature>
<comment type="caution">
    <text evidence="3">The sequence shown here is derived from an EMBL/GenBank/DDBJ whole genome shotgun (WGS) entry which is preliminary data.</text>
</comment>
<evidence type="ECO:0000256" key="2">
    <source>
        <dbReference type="SAM" id="Phobius"/>
    </source>
</evidence>
<proteinExistence type="predicted"/>
<organism evidence="3 4">
    <name type="scientific">Blastocystis sp. subtype 1 (strain ATCC 50177 / NandII)</name>
    <dbReference type="NCBI Taxonomy" id="478820"/>
    <lineage>
        <taxon>Eukaryota</taxon>
        <taxon>Sar</taxon>
        <taxon>Stramenopiles</taxon>
        <taxon>Bigyra</taxon>
        <taxon>Opalozoa</taxon>
        <taxon>Opalinata</taxon>
        <taxon>Blastocystidae</taxon>
        <taxon>Blastocystis</taxon>
    </lineage>
</organism>